<proteinExistence type="predicted"/>
<dbReference type="Pfam" id="PF01425">
    <property type="entry name" value="Amidase"/>
    <property type="match status" value="1"/>
</dbReference>
<evidence type="ECO:0000259" key="1">
    <source>
        <dbReference type="Pfam" id="PF01425"/>
    </source>
</evidence>
<dbReference type="EMBL" id="UINC01101631">
    <property type="protein sequence ID" value="SVC62589.1"/>
    <property type="molecule type" value="Genomic_DNA"/>
</dbReference>
<name>A0A382NMZ9_9ZZZZ</name>
<dbReference type="PANTHER" id="PTHR11895:SF7">
    <property type="entry name" value="GLUTAMYL-TRNA(GLN) AMIDOTRANSFERASE SUBUNIT A, MITOCHONDRIAL"/>
    <property type="match status" value="1"/>
</dbReference>
<dbReference type="InterPro" id="IPR000120">
    <property type="entry name" value="Amidase"/>
</dbReference>
<sequence>ANATAVDVVAMPTTPTAAFKLGEHEEDPLTMYLGDIFTVSANLTGLPALSVPAGLTTKQLPIGLQLIGRAFNEDFLLRLAHVYEQATPWHDARPTLTV</sequence>
<dbReference type="SUPFAM" id="SSF75304">
    <property type="entry name" value="Amidase signature (AS) enzymes"/>
    <property type="match status" value="1"/>
</dbReference>
<dbReference type="PANTHER" id="PTHR11895">
    <property type="entry name" value="TRANSAMIDASE"/>
    <property type="match status" value="1"/>
</dbReference>
<dbReference type="GO" id="GO:0003824">
    <property type="term" value="F:catalytic activity"/>
    <property type="evidence" value="ECO:0007669"/>
    <property type="project" value="InterPro"/>
</dbReference>
<organism evidence="2">
    <name type="scientific">marine metagenome</name>
    <dbReference type="NCBI Taxonomy" id="408172"/>
    <lineage>
        <taxon>unclassified sequences</taxon>
        <taxon>metagenomes</taxon>
        <taxon>ecological metagenomes</taxon>
    </lineage>
</organism>
<feature type="non-terminal residue" evidence="2">
    <location>
        <position position="1"/>
    </location>
</feature>
<evidence type="ECO:0000313" key="2">
    <source>
        <dbReference type="EMBL" id="SVC62589.1"/>
    </source>
</evidence>
<dbReference type="InterPro" id="IPR023631">
    <property type="entry name" value="Amidase_dom"/>
</dbReference>
<reference evidence="2" key="1">
    <citation type="submission" date="2018-05" db="EMBL/GenBank/DDBJ databases">
        <authorList>
            <person name="Lanie J.A."/>
            <person name="Ng W.-L."/>
            <person name="Kazmierczak K.M."/>
            <person name="Andrzejewski T.M."/>
            <person name="Davidsen T.M."/>
            <person name="Wayne K.J."/>
            <person name="Tettelin H."/>
            <person name="Glass J.I."/>
            <person name="Rusch D."/>
            <person name="Podicherti R."/>
            <person name="Tsui H.-C.T."/>
            <person name="Winkler M.E."/>
        </authorList>
    </citation>
    <scope>NUCLEOTIDE SEQUENCE</scope>
</reference>
<gene>
    <name evidence="2" type="ORF">METZ01_LOCUS315443</name>
</gene>
<feature type="domain" description="Amidase" evidence="1">
    <location>
        <begin position="5"/>
        <end position="77"/>
    </location>
</feature>
<dbReference type="InterPro" id="IPR036928">
    <property type="entry name" value="AS_sf"/>
</dbReference>
<dbReference type="Gene3D" id="3.90.1300.10">
    <property type="entry name" value="Amidase signature (AS) domain"/>
    <property type="match status" value="1"/>
</dbReference>
<dbReference type="AlphaFoldDB" id="A0A382NMZ9"/>
<protein>
    <recommendedName>
        <fullName evidence="1">Amidase domain-containing protein</fullName>
    </recommendedName>
</protein>
<accession>A0A382NMZ9</accession>